<comment type="subunit">
    <text evidence="4">Component of the 30S ribosomal translation pre-initiation complex which assembles on the 30S ribosome in the order IF-2 and IF-3, IF-1 and N-formylmethionyl-tRNA(fMet); mRNA recruitment can occur at any time during PIC assembly.</text>
</comment>
<feature type="modified residue" description="Phosphotyrosine" evidence="4">
    <location>
        <position position="60"/>
    </location>
</feature>
<dbReference type="GO" id="GO:0005829">
    <property type="term" value="C:cytosol"/>
    <property type="evidence" value="ECO:0007669"/>
    <property type="project" value="TreeGrafter"/>
</dbReference>
<keyword evidence="3 4" id="KW-0648">Protein biosynthesis</keyword>
<comment type="function">
    <text evidence="4">One of the essential components for the initiation of protein synthesis. Stabilizes the binding of IF-2 and IF-3 on the 30S subunit to which N-formylmethionyl-tRNA(fMet) subsequently binds. Helps modulate mRNA selection, yielding the 30S pre-initiation complex (PIC). Upon addition of the 50S ribosomal subunit IF-1, IF-2 and IF-3 are released leaving the mature 70S translation initiation complex.</text>
</comment>
<evidence type="ECO:0000256" key="3">
    <source>
        <dbReference type="ARBA" id="ARBA00022917"/>
    </source>
</evidence>
<dbReference type="CDD" id="cd04451">
    <property type="entry name" value="S1_IF1"/>
    <property type="match status" value="1"/>
</dbReference>
<organism evidence="7 8">
    <name type="scientific">Tenuibacillus multivorans</name>
    <dbReference type="NCBI Taxonomy" id="237069"/>
    <lineage>
        <taxon>Bacteria</taxon>
        <taxon>Bacillati</taxon>
        <taxon>Bacillota</taxon>
        <taxon>Bacilli</taxon>
        <taxon>Bacillales</taxon>
        <taxon>Bacillaceae</taxon>
        <taxon>Tenuibacillus</taxon>
    </lineage>
</organism>
<sequence>MAKDDVIEMEGTVLETLPNAMFKVELENGHEILAHVSGKIRMHFIRILPGDKVTVEMSPYDLSRGRITYRYK</sequence>
<dbReference type="PROSITE" id="PS50832">
    <property type="entry name" value="S1_IF1_TYPE"/>
    <property type="match status" value="1"/>
</dbReference>
<evidence type="ECO:0000313" key="7">
    <source>
        <dbReference type="EMBL" id="SDN90491.1"/>
    </source>
</evidence>
<dbReference type="FunFam" id="2.40.50.140:FF:000002">
    <property type="entry name" value="Translation initiation factor IF-1"/>
    <property type="match status" value="1"/>
</dbReference>
<keyword evidence="8" id="KW-1185">Reference proteome</keyword>
<proteinExistence type="inferred from homology"/>
<dbReference type="PANTHER" id="PTHR33370">
    <property type="entry name" value="TRANSLATION INITIATION FACTOR IF-1, CHLOROPLASTIC"/>
    <property type="match status" value="1"/>
</dbReference>
<dbReference type="GO" id="GO:0003743">
    <property type="term" value="F:translation initiation factor activity"/>
    <property type="evidence" value="ECO:0007669"/>
    <property type="project" value="UniProtKB-UniRule"/>
</dbReference>
<dbReference type="PANTHER" id="PTHR33370:SF1">
    <property type="entry name" value="TRANSLATION INITIATION FACTOR IF-1, CHLOROPLASTIC"/>
    <property type="match status" value="1"/>
</dbReference>
<keyword evidence="4" id="KW-0694">RNA-binding</keyword>
<dbReference type="GO" id="GO:0019843">
    <property type="term" value="F:rRNA binding"/>
    <property type="evidence" value="ECO:0007669"/>
    <property type="project" value="UniProtKB-UniRule"/>
</dbReference>
<dbReference type="InterPro" id="IPR012340">
    <property type="entry name" value="NA-bd_OB-fold"/>
</dbReference>
<dbReference type="STRING" id="237069.SAMN05216498_0169"/>
<name>A0A1H0F7F1_9BACI</name>
<evidence type="ECO:0000313" key="8">
    <source>
        <dbReference type="Proteomes" id="UP000199334"/>
    </source>
</evidence>
<evidence type="ECO:0000256" key="2">
    <source>
        <dbReference type="ARBA" id="ARBA00022540"/>
    </source>
</evidence>
<gene>
    <name evidence="4" type="primary">infA</name>
    <name evidence="7" type="ORF">SAMN05216498_0169</name>
</gene>
<comment type="similarity">
    <text evidence="1 4">Belongs to the IF-1 family.</text>
</comment>
<feature type="domain" description="S1-like" evidence="6">
    <location>
        <begin position="1"/>
        <end position="72"/>
    </location>
</feature>
<evidence type="ECO:0000259" key="6">
    <source>
        <dbReference type="PROSITE" id="PS50832"/>
    </source>
</evidence>
<dbReference type="Gene3D" id="2.40.50.140">
    <property type="entry name" value="Nucleic acid-binding proteins"/>
    <property type="match status" value="1"/>
</dbReference>
<comment type="subcellular location">
    <subcellularLocation>
        <location evidence="4">Cytoplasm</location>
    </subcellularLocation>
</comment>
<keyword evidence="4" id="KW-0963">Cytoplasm</keyword>
<dbReference type="OrthoDB" id="9803250at2"/>
<dbReference type="RefSeq" id="WP_017185218.1">
    <property type="nucleotide sequence ID" value="NZ_BJVZ01000019.1"/>
</dbReference>
<dbReference type="InterPro" id="IPR006196">
    <property type="entry name" value="RNA-binding_domain_S1_IF1"/>
</dbReference>
<keyword evidence="4" id="KW-0597">Phosphoprotein</keyword>
<dbReference type="InterPro" id="IPR004368">
    <property type="entry name" value="TIF_IF1"/>
</dbReference>
<dbReference type="SMART" id="SM00316">
    <property type="entry name" value="S1"/>
    <property type="match status" value="1"/>
</dbReference>
<dbReference type="Proteomes" id="UP000199334">
    <property type="component" value="Unassembled WGS sequence"/>
</dbReference>
<evidence type="ECO:0000256" key="4">
    <source>
        <dbReference type="HAMAP-Rule" id="MF_00075"/>
    </source>
</evidence>
<dbReference type="AlphaFoldDB" id="A0A1H0F7F1"/>
<keyword evidence="4" id="KW-0699">rRNA-binding</keyword>
<protein>
    <recommendedName>
        <fullName evidence="4 5">Translation initiation factor IF-1</fullName>
    </recommendedName>
</protein>
<keyword evidence="2 4" id="KW-0396">Initiation factor</keyword>
<dbReference type="HAMAP" id="MF_00075">
    <property type="entry name" value="IF_1"/>
    <property type="match status" value="1"/>
</dbReference>
<dbReference type="EMBL" id="FNIG01000011">
    <property type="protein sequence ID" value="SDN90491.1"/>
    <property type="molecule type" value="Genomic_DNA"/>
</dbReference>
<accession>A0A1H0F7F1</accession>
<evidence type="ECO:0000256" key="1">
    <source>
        <dbReference type="ARBA" id="ARBA00010939"/>
    </source>
</evidence>
<evidence type="ECO:0000256" key="5">
    <source>
        <dbReference type="NCBIfam" id="TIGR00008"/>
    </source>
</evidence>
<dbReference type="InterPro" id="IPR003029">
    <property type="entry name" value="S1_domain"/>
</dbReference>
<dbReference type="SUPFAM" id="SSF50249">
    <property type="entry name" value="Nucleic acid-binding proteins"/>
    <property type="match status" value="1"/>
</dbReference>
<dbReference type="GO" id="GO:0043022">
    <property type="term" value="F:ribosome binding"/>
    <property type="evidence" value="ECO:0007669"/>
    <property type="project" value="UniProtKB-UniRule"/>
</dbReference>
<dbReference type="NCBIfam" id="TIGR00008">
    <property type="entry name" value="infA"/>
    <property type="match status" value="1"/>
</dbReference>
<dbReference type="Pfam" id="PF01176">
    <property type="entry name" value="eIF-1a"/>
    <property type="match status" value="1"/>
</dbReference>
<reference evidence="7 8" key="1">
    <citation type="submission" date="2016-10" db="EMBL/GenBank/DDBJ databases">
        <authorList>
            <person name="de Groot N.N."/>
        </authorList>
    </citation>
    <scope>NUCLEOTIDE SEQUENCE [LARGE SCALE GENOMIC DNA]</scope>
    <source>
        <strain evidence="7 8">CGMCC 1.3442</strain>
    </source>
</reference>